<dbReference type="InterPro" id="IPR051791">
    <property type="entry name" value="Pra-immunoreactive"/>
</dbReference>
<dbReference type="EMBL" id="JAAYSN010000074">
    <property type="protein sequence ID" value="NLP38671.1"/>
    <property type="molecule type" value="Genomic_DNA"/>
</dbReference>
<dbReference type="Proteomes" id="UP000568696">
    <property type="component" value="Unassembled WGS sequence"/>
</dbReference>
<organism evidence="8 9">
    <name type="scientific">Corynebacterium pollutisoli</name>
    <dbReference type="NCBI Taxonomy" id="1610489"/>
    <lineage>
        <taxon>Bacteria</taxon>
        <taxon>Bacillati</taxon>
        <taxon>Actinomycetota</taxon>
        <taxon>Actinomycetes</taxon>
        <taxon>Mycobacteriales</taxon>
        <taxon>Corynebacteriaceae</taxon>
        <taxon>Corynebacterium</taxon>
    </lineage>
</organism>
<comment type="subcellular location">
    <subcellularLocation>
        <location evidence="1">Cell membrane</location>
        <topology evidence="1">Multi-pass membrane protein</topology>
    </subcellularLocation>
</comment>
<dbReference type="PANTHER" id="PTHR36115">
    <property type="entry name" value="PROLINE-RICH ANTIGEN HOMOLOG-RELATED"/>
    <property type="match status" value="1"/>
</dbReference>
<evidence type="ECO:0000313" key="8">
    <source>
        <dbReference type="EMBL" id="NLP38671.1"/>
    </source>
</evidence>
<dbReference type="Pfam" id="PF06271">
    <property type="entry name" value="RDD"/>
    <property type="match status" value="1"/>
</dbReference>
<evidence type="ECO:0000313" key="9">
    <source>
        <dbReference type="Proteomes" id="UP000568696"/>
    </source>
</evidence>
<protein>
    <submittedName>
        <fullName evidence="8">RDD family protein</fullName>
    </submittedName>
</protein>
<gene>
    <name evidence="8" type="ORF">GX356_02955</name>
</gene>
<evidence type="ECO:0000256" key="3">
    <source>
        <dbReference type="ARBA" id="ARBA00022692"/>
    </source>
</evidence>
<keyword evidence="2" id="KW-1003">Cell membrane</keyword>
<accession>A0A7X8RGM4</accession>
<feature type="transmembrane region" description="Helical" evidence="6">
    <location>
        <begin position="240"/>
        <end position="269"/>
    </location>
</feature>
<dbReference type="InterPro" id="IPR010432">
    <property type="entry name" value="RDD"/>
</dbReference>
<evidence type="ECO:0000256" key="6">
    <source>
        <dbReference type="SAM" id="Phobius"/>
    </source>
</evidence>
<keyword evidence="4 6" id="KW-1133">Transmembrane helix</keyword>
<reference evidence="8 9" key="1">
    <citation type="journal article" date="2020" name="Biotechnol. Biofuels">
        <title>New insights from the biogas microbiome by comprehensive genome-resolved metagenomics of nearly 1600 species originating from multiple anaerobic digesters.</title>
        <authorList>
            <person name="Campanaro S."/>
            <person name="Treu L."/>
            <person name="Rodriguez-R L.M."/>
            <person name="Kovalovszki A."/>
            <person name="Ziels R.M."/>
            <person name="Maus I."/>
            <person name="Zhu X."/>
            <person name="Kougias P.G."/>
            <person name="Basile A."/>
            <person name="Luo G."/>
            <person name="Schluter A."/>
            <person name="Konstantinidis K.T."/>
            <person name="Angelidaki I."/>
        </authorList>
    </citation>
    <scope>NUCLEOTIDE SEQUENCE [LARGE SCALE GENOMIC DNA]</scope>
    <source>
        <strain evidence="8">AS23ysBPME_344</strain>
    </source>
</reference>
<evidence type="ECO:0000256" key="1">
    <source>
        <dbReference type="ARBA" id="ARBA00004651"/>
    </source>
</evidence>
<keyword evidence="5 6" id="KW-0472">Membrane</keyword>
<name>A0A7X8RGM4_9CORY</name>
<dbReference type="AlphaFoldDB" id="A0A7X8RGM4"/>
<feature type="transmembrane region" description="Helical" evidence="6">
    <location>
        <begin position="166"/>
        <end position="187"/>
    </location>
</feature>
<evidence type="ECO:0000256" key="4">
    <source>
        <dbReference type="ARBA" id="ARBA00022989"/>
    </source>
</evidence>
<sequence length="289" mass="31043">MSTPDHLAPAPAGLLTRAAVTFGEVVTVILAALALQALSREPVTIDVFSVAMLVAAAMRIVTETGWGASPGKWLAGIRVKFPGEVRWMRLPQAVLRNTWLWLAPLAVLLSTQEEDLWAMAAAVGVSIILGPDRRSVTDLLAGAYVIDPVAPRRVPDPVDHISPRRALAWAVDMGLAVLLGLALGAVLDWSWWARGLAVLAVVRLVTELIDTPTPGKALLGLRVTHSPGLRPLRVLGRNLWLAPALLIALAVDHPVLLVEGFIALTFLYIPAQRSITDLLARAEITRTGR</sequence>
<dbReference type="GO" id="GO:0005886">
    <property type="term" value="C:plasma membrane"/>
    <property type="evidence" value="ECO:0007669"/>
    <property type="project" value="UniProtKB-SubCell"/>
</dbReference>
<comment type="caution">
    <text evidence="8">The sequence shown here is derived from an EMBL/GenBank/DDBJ whole genome shotgun (WGS) entry which is preliminary data.</text>
</comment>
<feature type="domain" description="RDD" evidence="7">
    <location>
        <begin position="37"/>
        <end position="142"/>
    </location>
</feature>
<evidence type="ECO:0000259" key="7">
    <source>
        <dbReference type="Pfam" id="PF06271"/>
    </source>
</evidence>
<feature type="transmembrane region" description="Helical" evidence="6">
    <location>
        <begin position="12"/>
        <end position="37"/>
    </location>
</feature>
<evidence type="ECO:0000256" key="5">
    <source>
        <dbReference type="ARBA" id="ARBA00023136"/>
    </source>
</evidence>
<proteinExistence type="predicted"/>
<evidence type="ECO:0000256" key="2">
    <source>
        <dbReference type="ARBA" id="ARBA00022475"/>
    </source>
</evidence>
<keyword evidence="3 6" id="KW-0812">Transmembrane</keyword>